<dbReference type="AlphaFoldDB" id="A0A284S711"/>
<evidence type="ECO:0000313" key="3">
    <source>
        <dbReference type="Proteomes" id="UP000219338"/>
    </source>
</evidence>
<accession>A0A284S711</accession>
<evidence type="ECO:0000256" key="1">
    <source>
        <dbReference type="SAM" id="Phobius"/>
    </source>
</evidence>
<keyword evidence="1" id="KW-0812">Transmembrane</keyword>
<gene>
    <name evidence="2" type="ORF">ARMOST_20322</name>
</gene>
<dbReference type="Proteomes" id="UP000219338">
    <property type="component" value="Unassembled WGS sequence"/>
</dbReference>
<feature type="transmembrane region" description="Helical" evidence="1">
    <location>
        <begin position="15"/>
        <end position="40"/>
    </location>
</feature>
<dbReference type="EMBL" id="FUEG01000038">
    <property type="protein sequence ID" value="SJL16793.1"/>
    <property type="molecule type" value="Genomic_DNA"/>
</dbReference>
<keyword evidence="3" id="KW-1185">Reference proteome</keyword>
<proteinExistence type="predicted"/>
<reference evidence="3" key="1">
    <citation type="journal article" date="2017" name="Nat. Ecol. Evol.">
        <title>Genome expansion and lineage-specific genetic innovations in the forest pathogenic fungi Armillaria.</title>
        <authorList>
            <person name="Sipos G."/>
            <person name="Prasanna A.N."/>
            <person name="Walter M.C."/>
            <person name="O'Connor E."/>
            <person name="Balint B."/>
            <person name="Krizsan K."/>
            <person name="Kiss B."/>
            <person name="Hess J."/>
            <person name="Varga T."/>
            <person name="Slot J."/>
            <person name="Riley R."/>
            <person name="Boka B."/>
            <person name="Rigling D."/>
            <person name="Barry K."/>
            <person name="Lee J."/>
            <person name="Mihaltcheva S."/>
            <person name="LaButti K."/>
            <person name="Lipzen A."/>
            <person name="Waldron R."/>
            <person name="Moloney N.M."/>
            <person name="Sperisen C."/>
            <person name="Kredics L."/>
            <person name="Vagvoelgyi C."/>
            <person name="Patrignani A."/>
            <person name="Fitzpatrick D."/>
            <person name="Nagy I."/>
            <person name="Doyle S."/>
            <person name="Anderson J.B."/>
            <person name="Grigoriev I.V."/>
            <person name="Gueldener U."/>
            <person name="Muensterkoetter M."/>
            <person name="Nagy L.G."/>
        </authorList>
    </citation>
    <scope>NUCLEOTIDE SEQUENCE [LARGE SCALE GENOMIC DNA]</scope>
    <source>
        <strain evidence="3">C18/9</strain>
    </source>
</reference>
<keyword evidence="1" id="KW-0472">Membrane</keyword>
<keyword evidence="1" id="KW-1133">Transmembrane helix</keyword>
<evidence type="ECO:0000313" key="2">
    <source>
        <dbReference type="EMBL" id="SJL16793.1"/>
    </source>
</evidence>
<organism evidence="2 3">
    <name type="scientific">Armillaria ostoyae</name>
    <name type="common">Armillaria root rot fungus</name>
    <dbReference type="NCBI Taxonomy" id="47428"/>
    <lineage>
        <taxon>Eukaryota</taxon>
        <taxon>Fungi</taxon>
        <taxon>Dikarya</taxon>
        <taxon>Basidiomycota</taxon>
        <taxon>Agaricomycotina</taxon>
        <taxon>Agaricomycetes</taxon>
        <taxon>Agaricomycetidae</taxon>
        <taxon>Agaricales</taxon>
        <taxon>Marasmiineae</taxon>
        <taxon>Physalacriaceae</taxon>
        <taxon>Armillaria</taxon>
    </lineage>
</organism>
<protein>
    <submittedName>
        <fullName evidence="2">Uncharacterized protein</fullName>
    </submittedName>
</protein>
<name>A0A284S711_ARMOS</name>
<sequence>MSFPLSPPPTGPTSFMLFMTTVHPLAAGVDMARLVVAPLFQVKIFFNKLSAARSDKDCFTTSDT</sequence>